<organism evidence="6 7">
    <name type="scientific">Spongisporangium articulatum</name>
    <dbReference type="NCBI Taxonomy" id="3362603"/>
    <lineage>
        <taxon>Bacteria</taxon>
        <taxon>Bacillati</taxon>
        <taxon>Actinomycetota</taxon>
        <taxon>Actinomycetes</taxon>
        <taxon>Kineosporiales</taxon>
        <taxon>Kineosporiaceae</taxon>
        <taxon>Spongisporangium</taxon>
    </lineage>
</organism>
<accession>A0ABW8AV08</accession>
<evidence type="ECO:0000313" key="7">
    <source>
        <dbReference type="Proteomes" id="UP001612915"/>
    </source>
</evidence>
<dbReference type="Gene3D" id="3.40.50.300">
    <property type="entry name" value="P-loop containing nucleotide triphosphate hydrolases"/>
    <property type="match status" value="1"/>
</dbReference>
<proteinExistence type="inferred from homology"/>
<dbReference type="PROSITE" id="PS50893">
    <property type="entry name" value="ABC_TRANSPORTER_2"/>
    <property type="match status" value="1"/>
</dbReference>
<dbReference type="SUPFAM" id="SSF52540">
    <property type="entry name" value="P-loop containing nucleoside triphosphate hydrolases"/>
    <property type="match status" value="1"/>
</dbReference>
<reference evidence="6 7" key="1">
    <citation type="submission" date="2024-10" db="EMBL/GenBank/DDBJ databases">
        <title>The Natural Products Discovery Center: Release of the First 8490 Sequenced Strains for Exploring Actinobacteria Biosynthetic Diversity.</title>
        <authorList>
            <person name="Kalkreuter E."/>
            <person name="Kautsar S.A."/>
            <person name="Yang D."/>
            <person name="Bader C.D."/>
            <person name="Teijaro C.N."/>
            <person name="Fluegel L."/>
            <person name="Davis C.M."/>
            <person name="Simpson J.R."/>
            <person name="Lauterbach L."/>
            <person name="Steele A.D."/>
            <person name="Gui C."/>
            <person name="Meng S."/>
            <person name="Li G."/>
            <person name="Viehrig K."/>
            <person name="Ye F."/>
            <person name="Su P."/>
            <person name="Kiefer A.F."/>
            <person name="Nichols A."/>
            <person name="Cepeda A.J."/>
            <person name="Yan W."/>
            <person name="Fan B."/>
            <person name="Jiang Y."/>
            <person name="Adhikari A."/>
            <person name="Zheng C.-J."/>
            <person name="Schuster L."/>
            <person name="Cowan T.M."/>
            <person name="Smanski M.J."/>
            <person name="Chevrette M.G."/>
            <person name="De Carvalho L.P.S."/>
            <person name="Shen B."/>
        </authorList>
    </citation>
    <scope>NUCLEOTIDE SEQUENCE [LARGE SCALE GENOMIC DNA]</scope>
    <source>
        <strain evidence="6 7">NPDC049639</strain>
    </source>
</reference>
<dbReference type="InterPro" id="IPR003593">
    <property type="entry name" value="AAA+_ATPase"/>
</dbReference>
<sequence length="266" mass="27488">MIELHGVTKRHGTVVAAHEVTFAAHPGQVTAVVGPNGSGTSTVLRLAAGRLEPDAGRVRVTGAVGALLDGRAAPTGTTVRAVLEARAAALGVSHCQVDDVLAAVGLLTCDERRVEDLSPGAHGLVGLAAALLGDPPLLVLDQPTTGLDLEGADRVRRLLVHRARAGRTVLVAAHDPADVVPPADRLVVLRAGRVVADRPTGDPSSPPPVRVRTPDLPRLASLFDAEQVRFAEPDLVISGHAPETIAQLAAAYGIPLYELTPLRSAV</sequence>
<evidence type="ECO:0000256" key="2">
    <source>
        <dbReference type="ARBA" id="ARBA00022448"/>
    </source>
</evidence>
<keyword evidence="4 6" id="KW-0067">ATP-binding</keyword>
<dbReference type="EMBL" id="JBITLV010000012">
    <property type="protein sequence ID" value="MFI7589923.1"/>
    <property type="molecule type" value="Genomic_DNA"/>
</dbReference>
<evidence type="ECO:0000259" key="5">
    <source>
        <dbReference type="PROSITE" id="PS50893"/>
    </source>
</evidence>
<keyword evidence="7" id="KW-1185">Reference proteome</keyword>
<dbReference type="GO" id="GO:0005524">
    <property type="term" value="F:ATP binding"/>
    <property type="evidence" value="ECO:0007669"/>
    <property type="project" value="UniProtKB-KW"/>
</dbReference>
<protein>
    <submittedName>
        <fullName evidence="6">ATP-binding cassette domain-containing protein</fullName>
    </submittedName>
</protein>
<dbReference type="InterPro" id="IPR027417">
    <property type="entry name" value="P-loop_NTPase"/>
</dbReference>
<name>A0ABW8AV08_9ACTN</name>
<comment type="similarity">
    <text evidence="1">Belongs to the ABC transporter superfamily.</text>
</comment>
<dbReference type="PANTHER" id="PTHR43335:SF4">
    <property type="entry name" value="ABC TRANSPORTER, ATP-BINDING PROTEIN"/>
    <property type="match status" value="1"/>
</dbReference>
<keyword evidence="2" id="KW-0813">Transport</keyword>
<dbReference type="InterPro" id="IPR003439">
    <property type="entry name" value="ABC_transporter-like_ATP-bd"/>
</dbReference>
<dbReference type="Proteomes" id="UP001612915">
    <property type="component" value="Unassembled WGS sequence"/>
</dbReference>
<evidence type="ECO:0000256" key="1">
    <source>
        <dbReference type="ARBA" id="ARBA00005417"/>
    </source>
</evidence>
<gene>
    <name evidence="6" type="ORF">ACIB24_22870</name>
</gene>
<dbReference type="SMART" id="SM00382">
    <property type="entry name" value="AAA"/>
    <property type="match status" value="1"/>
</dbReference>
<evidence type="ECO:0000256" key="3">
    <source>
        <dbReference type="ARBA" id="ARBA00022741"/>
    </source>
</evidence>
<dbReference type="Pfam" id="PF00005">
    <property type="entry name" value="ABC_tran"/>
    <property type="match status" value="1"/>
</dbReference>
<dbReference type="PANTHER" id="PTHR43335">
    <property type="entry name" value="ABC TRANSPORTER, ATP-BINDING PROTEIN"/>
    <property type="match status" value="1"/>
</dbReference>
<comment type="caution">
    <text evidence="6">The sequence shown here is derived from an EMBL/GenBank/DDBJ whole genome shotgun (WGS) entry which is preliminary data.</text>
</comment>
<evidence type="ECO:0000256" key="4">
    <source>
        <dbReference type="ARBA" id="ARBA00022840"/>
    </source>
</evidence>
<feature type="domain" description="ABC transporter" evidence="5">
    <location>
        <begin position="2"/>
        <end position="216"/>
    </location>
</feature>
<dbReference type="RefSeq" id="WP_398284527.1">
    <property type="nucleotide sequence ID" value="NZ_JBITLV010000012.1"/>
</dbReference>
<evidence type="ECO:0000313" key="6">
    <source>
        <dbReference type="EMBL" id="MFI7589923.1"/>
    </source>
</evidence>
<keyword evidence="3" id="KW-0547">Nucleotide-binding</keyword>